<keyword evidence="7 11" id="KW-0274">FAD</keyword>
<evidence type="ECO:0000256" key="10">
    <source>
        <dbReference type="ARBA" id="ARBA00048540"/>
    </source>
</evidence>
<evidence type="ECO:0000256" key="4">
    <source>
        <dbReference type="ARBA" id="ARBA00022630"/>
    </source>
</evidence>
<evidence type="ECO:0000256" key="6">
    <source>
        <dbReference type="ARBA" id="ARBA00022723"/>
    </source>
</evidence>
<keyword evidence="4 11" id="KW-0285">Flavoprotein</keyword>
<dbReference type="GO" id="GO:0016740">
    <property type="term" value="F:transferase activity"/>
    <property type="evidence" value="ECO:0007669"/>
    <property type="project" value="UniProtKB-KW"/>
</dbReference>
<dbReference type="PIRSF" id="PIRSF006268">
    <property type="entry name" value="ApbE"/>
    <property type="match status" value="1"/>
</dbReference>
<keyword evidence="14" id="KW-1185">Reference proteome</keyword>
<dbReference type="EMBL" id="AP025292">
    <property type="protein sequence ID" value="BDC98193.1"/>
    <property type="molecule type" value="Genomic_DNA"/>
</dbReference>
<dbReference type="RefSeq" id="WP_332920858.1">
    <property type="nucleotide sequence ID" value="NZ_AP025292.1"/>
</dbReference>
<dbReference type="InterPro" id="IPR003374">
    <property type="entry name" value="ApbE-like_sf"/>
</dbReference>
<organism evidence="13 14">
    <name type="scientific">Persicobacter psychrovividus</name>
    <dbReference type="NCBI Taxonomy" id="387638"/>
    <lineage>
        <taxon>Bacteria</taxon>
        <taxon>Pseudomonadati</taxon>
        <taxon>Bacteroidota</taxon>
        <taxon>Cytophagia</taxon>
        <taxon>Cytophagales</taxon>
        <taxon>Persicobacteraceae</taxon>
        <taxon>Persicobacter</taxon>
    </lineage>
</organism>
<dbReference type="PANTHER" id="PTHR30040:SF2">
    <property type="entry name" value="FAD:PROTEIN FMN TRANSFERASE"/>
    <property type="match status" value="1"/>
</dbReference>
<evidence type="ECO:0000256" key="11">
    <source>
        <dbReference type="PIRNR" id="PIRNR006268"/>
    </source>
</evidence>
<evidence type="ECO:0000313" key="13">
    <source>
        <dbReference type="EMBL" id="BDC98193.1"/>
    </source>
</evidence>
<evidence type="ECO:0000256" key="8">
    <source>
        <dbReference type="ARBA" id="ARBA00022842"/>
    </source>
</evidence>
<gene>
    <name evidence="13" type="ORF">PEPS_04740</name>
</gene>
<sequence>MSQQSRPKLNLKSFIYPAILLLLMWAVHLYRDHQHQQNVSEHTKNMVYLEGETMGTYYHIKYIDPQGRNFKTQVDSLLVAFNQSQSTYIPTSEISVFNKNHGLTYQSPYFYQVLKTSKQVYEATDGAFDPTVLPLVKAWGFGPGKKDEMTPHKVDSLKALVDFKSISFDSLAAQKSRPEVQLDFSALAKGYGVDVVTDYIRAQGIDNIMVEIGGEVDCYGISDKNQAWVIGIDEPLTADELKARGGGRQLFAAIQVQDRGMATSGNYRNYYIENGKKYAHTIDPKSGYPVQHSILSATVLAPNCMIADAYATAFMVMGVEKAKTVLQQHPELDAYLIYSDENGKLKVYATKKAEQSMINIRKS</sequence>
<evidence type="ECO:0000256" key="12">
    <source>
        <dbReference type="SAM" id="Phobius"/>
    </source>
</evidence>
<keyword evidence="8 11" id="KW-0460">Magnesium</keyword>
<feature type="transmembrane region" description="Helical" evidence="12">
    <location>
        <begin position="12"/>
        <end position="30"/>
    </location>
</feature>
<dbReference type="Pfam" id="PF02424">
    <property type="entry name" value="ApbE"/>
    <property type="match status" value="1"/>
</dbReference>
<dbReference type="Gene3D" id="3.10.520.10">
    <property type="entry name" value="ApbE-like domains"/>
    <property type="match status" value="1"/>
</dbReference>
<keyword evidence="6 11" id="KW-0479">Metal-binding</keyword>
<dbReference type="SUPFAM" id="SSF143631">
    <property type="entry name" value="ApbE-like"/>
    <property type="match status" value="1"/>
</dbReference>
<evidence type="ECO:0000256" key="5">
    <source>
        <dbReference type="ARBA" id="ARBA00022679"/>
    </source>
</evidence>
<keyword evidence="12" id="KW-1133">Transmembrane helix</keyword>
<comment type="similarity">
    <text evidence="11">Belongs to the ApbE family.</text>
</comment>
<proteinExistence type="inferred from homology"/>
<keyword evidence="12" id="KW-0812">Transmembrane</keyword>
<accession>A0ABN6L5X5</accession>
<comment type="catalytic activity">
    <reaction evidence="10 11">
        <text>L-threonyl-[protein] + FAD = FMN-L-threonyl-[protein] + AMP + H(+)</text>
        <dbReference type="Rhea" id="RHEA:36847"/>
        <dbReference type="Rhea" id="RHEA-COMP:11060"/>
        <dbReference type="Rhea" id="RHEA-COMP:11061"/>
        <dbReference type="ChEBI" id="CHEBI:15378"/>
        <dbReference type="ChEBI" id="CHEBI:30013"/>
        <dbReference type="ChEBI" id="CHEBI:57692"/>
        <dbReference type="ChEBI" id="CHEBI:74257"/>
        <dbReference type="ChEBI" id="CHEBI:456215"/>
        <dbReference type="EC" id="2.7.1.180"/>
    </reaction>
</comment>
<evidence type="ECO:0000256" key="1">
    <source>
        <dbReference type="ARBA" id="ARBA00001946"/>
    </source>
</evidence>
<keyword evidence="5 11" id="KW-0808">Transferase</keyword>
<evidence type="ECO:0000313" key="14">
    <source>
        <dbReference type="Proteomes" id="UP001354989"/>
    </source>
</evidence>
<dbReference type="Proteomes" id="UP001354989">
    <property type="component" value="Chromosome"/>
</dbReference>
<evidence type="ECO:0000256" key="2">
    <source>
        <dbReference type="ARBA" id="ARBA00011955"/>
    </source>
</evidence>
<evidence type="ECO:0000256" key="9">
    <source>
        <dbReference type="ARBA" id="ARBA00031306"/>
    </source>
</evidence>
<comment type="cofactor">
    <cofactor evidence="1">
        <name>Mg(2+)</name>
        <dbReference type="ChEBI" id="CHEBI:18420"/>
    </cofactor>
</comment>
<name>A0ABN6L5X5_9BACT</name>
<reference evidence="13 14" key="1">
    <citation type="submission" date="2021-12" db="EMBL/GenBank/DDBJ databases">
        <title>Genome sequencing of bacteria with rrn-lacking chromosome and rrn-plasmid.</title>
        <authorList>
            <person name="Anda M."/>
            <person name="Iwasaki W."/>
        </authorList>
    </citation>
    <scope>NUCLEOTIDE SEQUENCE [LARGE SCALE GENOMIC DNA]</scope>
    <source>
        <strain evidence="13 14">NBRC 101262</strain>
    </source>
</reference>
<dbReference type="PANTHER" id="PTHR30040">
    <property type="entry name" value="THIAMINE BIOSYNTHESIS LIPOPROTEIN APBE"/>
    <property type="match status" value="1"/>
</dbReference>
<evidence type="ECO:0000256" key="3">
    <source>
        <dbReference type="ARBA" id="ARBA00016337"/>
    </source>
</evidence>
<evidence type="ECO:0000256" key="7">
    <source>
        <dbReference type="ARBA" id="ARBA00022827"/>
    </source>
</evidence>
<dbReference type="EC" id="2.7.1.180" evidence="2 11"/>
<keyword evidence="12" id="KW-0472">Membrane</keyword>
<dbReference type="InterPro" id="IPR024932">
    <property type="entry name" value="ApbE"/>
</dbReference>
<protein>
    <recommendedName>
        <fullName evidence="3 11">FAD:protein FMN transferase</fullName>
        <ecNumber evidence="2 11">2.7.1.180</ecNumber>
    </recommendedName>
    <alternativeName>
        <fullName evidence="9 11">Flavin transferase</fullName>
    </alternativeName>
</protein>